<evidence type="ECO:0000259" key="8">
    <source>
        <dbReference type="Pfam" id="PF02770"/>
    </source>
</evidence>
<keyword evidence="4 6" id="KW-0274">FAD</keyword>
<dbReference type="Pfam" id="PF00441">
    <property type="entry name" value="Acyl-CoA_dh_1"/>
    <property type="match status" value="1"/>
</dbReference>
<dbReference type="SUPFAM" id="SSF47203">
    <property type="entry name" value="Acyl-CoA dehydrogenase C-terminal domain-like"/>
    <property type="match status" value="1"/>
</dbReference>
<dbReference type="Proteomes" id="UP000618986">
    <property type="component" value="Unassembled WGS sequence"/>
</dbReference>
<dbReference type="SUPFAM" id="SSF56645">
    <property type="entry name" value="Acyl-CoA dehydrogenase NM domain-like"/>
    <property type="match status" value="1"/>
</dbReference>
<dbReference type="GeneID" id="300293833"/>
<dbReference type="EMBL" id="JACHJC010000001">
    <property type="protein sequence ID" value="MBB5113429.1"/>
    <property type="molecule type" value="Genomic_DNA"/>
</dbReference>
<name>A0ABR6MDH3_MICEC</name>
<dbReference type="PANTHER" id="PTHR43884:SF20">
    <property type="entry name" value="ACYL-COA DEHYDROGENASE FADE28"/>
    <property type="match status" value="1"/>
</dbReference>
<dbReference type="InterPro" id="IPR036250">
    <property type="entry name" value="AcylCo_DH-like_C"/>
</dbReference>
<sequence length="385" mass="41652">MSTMDDIELSAEDRALRDLVGRLARERIAGEARRIDEAEEYPHSSMRLLGEAGLFGLVIPERYGGQGAGMRQYALATEELARACAATTTAFITQTHAMLPILAVGDDEQKRRWLPGLAAGRALGAIAITEPEAGTDVPALATRAVRDGDGYVISGRKMFITSGGVADLITLFARTSPGRDGISVFVVEARSPGVRPGRPLAKMGIRASNTVELAFDEVRVPVSARLGPEGIGFHTAVHVLSDARISTAAQAVGIAQRAYDIADEFTRQRRQFGRPVREFQAVQLRLADMYIAVVTARLLVQRLARFVDAAPDGNRAVEAAAAKVYCSDVAMRVAGDAVQLMGGYGYMREFEAERCMRDAKITQIYDGTNDVNRLVLARQLAKRSA</sequence>
<dbReference type="InterPro" id="IPR006091">
    <property type="entry name" value="Acyl-CoA_Oxase/DH_mid-dom"/>
</dbReference>
<dbReference type="RefSeq" id="WP_184685163.1">
    <property type="nucleotide sequence ID" value="NZ_JACHJC010000001.1"/>
</dbReference>
<keyword evidence="5 6" id="KW-0560">Oxidoreductase</keyword>
<feature type="domain" description="Acyl-CoA dehydrogenase/oxidase N-terminal" evidence="9">
    <location>
        <begin position="11"/>
        <end position="120"/>
    </location>
</feature>
<comment type="cofactor">
    <cofactor evidence="1 6">
        <name>FAD</name>
        <dbReference type="ChEBI" id="CHEBI:57692"/>
    </cofactor>
</comment>
<dbReference type="Gene3D" id="1.10.540.10">
    <property type="entry name" value="Acyl-CoA dehydrogenase/oxidase, N-terminal domain"/>
    <property type="match status" value="1"/>
</dbReference>
<evidence type="ECO:0000259" key="7">
    <source>
        <dbReference type="Pfam" id="PF00441"/>
    </source>
</evidence>
<dbReference type="PANTHER" id="PTHR43884">
    <property type="entry name" value="ACYL-COA DEHYDROGENASE"/>
    <property type="match status" value="1"/>
</dbReference>
<evidence type="ECO:0000256" key="4">
    <source>
        <dbReference type="ARBA" id="ARBA00022827"/>
    </source>
</evidence>
<accession>A0ABR6MDH3</accession>
<proteinExistence type="inferred from homology"/>
<evidence type="ECO:0000259" key="9">
    <source>
        <dbReference type="Pfam" id="PF02771"/>
    </source>
</evidence>
<evidence type="ECO:0000256" key="5">
    <source>
        <dbReference type="ARBA" id="ARBA00023002"/>
    </source>
</evidence>
<evidence type="ECO:0000256" key="3">
    <source>
        <dbReference type="ARBA" id="ARBA00022630"/>
    </source>
</evidence>
<keyword evidence="3 6" id="KW-0285">Flavoprotein</keyword>
<dbReference type="Gene3D" id="1.20.140.10">
    <property type="entry name" value="Butyryl-CoA Dehydrogenase, subunit A, domain 3"/>
    <property type="match status" value="1"/>
</dbReference>
<evidence type="ECO:0000256" key="6">
    <source>
        <dbReference type="RuleBase" id="RU362125"/>
    </source>
</evidence>
<reference evidence="10 11" key="1">
    <citation type="submission" date="2020-08" db="EMBL/GenBank/DDBJ databases">
        <title>Sequencing the genomes of 1000 actinobacteria strains.</title>
        <authorList>
            <person name="Klenk H.-P."/>
        </authorList>
    </citation>
    <scope>NUCLEOTIDE SEQUENCE [LARGE SCALE GENOMIC DNA]</scope>
    <source>
        <strain evidence="10 11">DSM 43036</strain>
    </source>
</reference>
<dbReference type="InterPro" id="IPR046373">
    <property type="entry name" value="Acyl-CoA_Oxase/DH_mid-dom_sf"/>
</dbReference>
<organism evidence="10 11">
    <name type="scientific">Micromonospora echinospora</name>
    <name type="common">Micromonospora purpurea</name>
    <dbReference type="NCBI Taxonomy" id="1877"/>
    <lineage>
        <taxon>Bacteria</taxon>
        <taxon>Bacillati</taxon>
        <taxon>Actinomycetota</taxon>
        <taxon>Actinomycetes</taxon>
        <taxon>Micromonosporales</taxon>
        <taxon>Micromonosporaceae</taxon>
        <taxon>Micromonospora</taxon>
    </lineage>
</organism>
<dbReference type="InterPro" id="IPR006089">
    <property type="entry name" value="Acyl-CoA_DH_CS"/>
</dbReference>
<feature type="domain" description="Acyl-CoA dehydrogenase/oxidase C-terminal" evidence="7">
    <location>
        <begin position="232"/>
        <end position="380"/>
    </location>
</feature>
<dbReference type="InterPro" id="IPR037069">
    <property type="entry name" value="AcylCoA_DH/ox_N_sf"/>
</dbReference>
<evidence type="ECO:0000256" key="1">
    <source>
        <dbReference type="ARBA" id="ARBA00001974"/>
    </source>
</evidence>
<evidence type="ECO:0000313" key="11">
    <source>
        <dbReference type="Proteomes" id="UP000618986"/>
    </source>
</evidence>
<gene>
    <name evidence="10" type="ORF">FHU28_003268</name>
</gene>
<dbReference type="PROSITE" id="PS00072">
    <property type="entry name" value="ACYL_COA_DH_1"/>
    <property type="match status" value="1"/>
</dbReference>
<dbReference type="PROSITE" id="PS00073">
    <property type="entry name" value="ACYL_COA_DH_2"/>
    <property type="match status" value="1"/>
</dbReference>
<comment type="caution">
    <text evidence="10">The sequence shown here is derived from an EMBL/GenBank/DDBJ whole genome shotgun (WGS) entry which is preliminary data.</text>
</comment>
<evidence type="ECO:0000256" key="2">
    <source>
        <dbReference type="ARBA" id="ARBA00009347"/>
    </source>
</evidence>
<dbReference type="InterPro" id="IPR013786">
    <property type="entry name" value="AcylCoA_DH/ox_N"/>
</dbReference>
<dbReference type="Gene3D" id="2.40.110.10">
    <property type="entry name" value="Butyryl-CoA Dehydrogenase, subunit A, domain 2"/>
    <property type="match status" value="1"/>
</dbReference>
<keyword evidence="11" id="KW-1185">Reference proteome</keyword>
<dbReference type="Pfam" id="PF02771">
    <property type="entry name" value="Acyl-CoA_dh_N"/>
    <property type="match status" value="1"/>
</dbReference>
<dbReference type="Pfam" id="PF02770">
    <property type="entry name" value="Acyl-CoA_dh_M"/>
    <property type="match status" value="1"/>
</dbReference>
<dbReference type="InterPro" id="IPR009100">
    <property type="entry name" value="AcylCoA_DH/oxidase_NM_dom_sf"/>
</dbReference>
<dbReference type="PIRSF" id="PIRSF016578">
    <property type="entry name" value="HsaA"/>
    <property type="match status" value="1"/>
</dbReference>
<evidence type="ECO:0000313" key="10">
    <source>
        <dbReference type="EMBL" id="MBB5113429.1"/>
    </source>
</evidence>
<protein>
    <submittedName>
        <fullName evidence="10">Alkylation response protein AidB-like acyl-CoA dehydrogenase</fullName>
    </submittedName>
</protein>
<comment type="similarity">
    <text evidence="2 6">Belongs to the acyl-CoA dehydrogenase family.</text>
</comment>
<feature type="domain" description="Acyl-CoA oxidase/dehydrogenase middle" evidence="8">
    <location>
        <begin position="125"/>
        <end position="218"/>
    </location>
</feature>
<dbReference type="InterPro" id="IPR009075">
    <property type="entry name" value="AcylCo_DH/oxidase_C"/>
</dbReference>